<proteinExistence type="predicted"/>
<dbReference type="GO" id="GO:0005634">
    <property type="term" value="C:nucleus"/>
    <property type="evidence" value="ECO:0007669"/>
    <property type="project" value="UniProtKB-SubCell"/>
</dbReference>
<accession>A0A8J5F3K5</accession>
<feature type="region of interest" description="Disordered" evidence="4">
    <location>
        <begin position="373"/>
        <end position="454"/>
    </location>
</feature>
<dbReference type="AlphaFoldDB" id="A0A8J5F3K5"/>
<name>A0A8J5F3K5_ZINOF</name>
<organism evidence="6 7">
    <name type="scientific">Zingiber officinale</name>
    <name type="common">Ginger</name>
    <name type="synonym">Amomum zingiber</name>
    <dbReference type="NCBI Taxonomy" id="94328"/>
    <lineage>
        <taxon>Eukaryota</taxon>
        <taxon>Viridiplantae</taxon>
        <taxon>Streptophyta</taxon>
        <taxon>Embryophyta</taxon>
        <taxon>Tracheophyta</taxon>
        <taxon>Spermatophyta</taxon>
        <taxon>Magnoliopsida</taxon>
        <taxon>Liliopsida</taxon>
        <taxon>Zingiberales</taxon>
        <taxon>Zingiberaceae</taxon>
        <taxon>Zingiber</taxon>
    </lineage>
</organism>
<evidence type="ECO:0000256" key="3">
    <source>
        <dbReference type="PROSITE-ProRule" id="PRU00649"/>
    </source>
</evidence>
<dbReference type="SUPFAM" id="SSF47676">
    <property type="entry name" value="Conserved domain common to transcription factors TFIIS, elongin A, CRSP70"/>
    <property type="match status" value="1"/>
</dbReference>
<comment type="caution">
    <text evidence="6">The sequence shown here is derived from an EMBL/GenBank/DDBJ whole genome shotgun (WGS) entry which is preliminary data.</text>
</comment>
<protein>
    <recommendedName>
        <fullName evidence="5">TFIIS N-terminal domain-containing protein</fullName>
    </recommendedName>
</protein>
<dbReference type="Pfam" id="PF08711">
    <property type="entry name" value="Med26"/>
    <property type="match status" value="1"/>
</dbReference>
<feature type="region of interest" description="Disordered" evidence="4">
    <location>
        <begin position="486"/>
        <end position="506"/>
    </location>
</feature>
<dbReference type="Proteomes" id="UP000734854">
    <property type="component" value="Unassembled WGS sequence"/>
</dbReference>
<feature type="compositionally biased region" description="Basic and acidic residues" evidence="4">
    <location>
        <begin position="227"/>
        <end position="243"/>
    </location>
</feature>
<feature type="region of interest" description="Disordered" evidence="4">
    <location>
        <begin position="214"/>
        <end position="288"/>
    </location>
</feature>
<evidence type="ECO:0000256" key="4">
    <source>
        <dbReference type="SAM" id="MobiDB-lite"/>
    </source>
</evidence>
<dbReference type="PROSITE" id="PS51319">
    <property type="entry name" value="TFIIS_N"/>
    <property type="match status" value="1"/>
</dbReference>
<feature type="domain" description="TFIIS N-terminal" evidence="5">
    <location>
        <begin position="292"/>
        <end position="369"/>
    </location>
</feature>
<feature type="compositionally biased region" description="Polar residues" evidence="4">
    <location>
        <begin position="246"/>
        <end position="259"/>
    </location>
</feature>
<evidence type="ECO:0000313" key="6">
    <source>
        <dbReference type="EMBL" id="KAG6479610.1"/>
    </source>
</evidence>
<keyword evidence="2 3" id="KW-0539">Nucleus</keyword>
<sequence length="599" mass="66484">MPSREDQWISALQKREASDLATPDWEWCLRSGNARSSSQPGSVRSTRLRNIRVTKEKKRKEAANRLPELEASRSSSLPRLPLLLDVESTTRIGRIAILVRAPLDLGGFECSEASSSANCSSAECCYFANRCEKDGLVESRRGFGNRIVVRNRAVAMEEDGLRRLMRSANVDLWSLIDTAISVAAAEHGEELRARRDGIVQRLYASDGRCGNCGGSSGARSGSPVAAKQEEVKGRSSPWEKRIATGEGTSSTPSPESMNNAIGVVVVEEEEEEEDEEEQEEDAPRSYGHSIEEVKRKILAIKQFLEDTDQPEDSLVSLLQNLADMDITFKTLKETDIGRYVNNHRKHPSNEVRQLVKQLVRKWKDLVDEWAKSNSANGTASPAIITNGDSPLQIYGRSSQNGNQMPEFGNSPNPHVGYLSTERNSSEPIEPKAKKPTHNPARNNGSSTRPPSSSASLAVKRSAFLSSLFNSQDKFIPIIPVILISTRRQRKRRTTPRTQSGSLRPGKDFTITISKHRMVLLSVLPHSQKATNDSGDGHPRDTKAQELLRPKRRVPWETLRTEEEDHLAVAVVESMVLLVYRQNWVARNSYQAGSNGVVSS</sequence>
<keyword evidence="7" id="KW-1185">Reference proteome</keyword>
<dbReference type="EMBL" id="JACMSC010000017">
    <property type="protein sequence ID" value="KAG6479610.1"/>
    <property type="molecule type" value="Genomic_DNA"/>
</dbReference>
<dbReference type="SMART" id="SM00509">
    <property type="entry name" value="TFS2N"/>
    <property type="match status" value="1"/>
</dbReference>
<evidence type="ECO:0000256" key="1">
    <source>
        <dbReference type="ARBA" id="ARBA00004123"/>
    </source>
</evidence>
<evidence type="ECO:0000313" key="7">
    <source>
        <dbReference type="Proteomes" id="UP000734854"/>
    </source>
</evidence>
<dbReference type="InterPro" id="IPR044790">
    <property type="entry name" value="MD26C-like"/>
</dbReference>
<dbReference type="InterPro" id="IPR017923">
    <property type="entry name" value="TFIIS_N"/>
</dbReference>
<gene>
    <name evidence="6" type="ORF">ZIOFF_063078</name>
</gene>
<dbReference type="InterPro" id="IPR035441">
    <property type="entry name" value="TFIIS/LEDGF_dom_sf"/>
</dbReference>
<feature type="compositionally biased region" description="Low complexity" evidence="4">
    <location>
        <begin position="445"/>
        <end position="454"/>
    </location>
</feature>
<reference evidence="6 7" key="1">
    <citation type="submission" date="2020-08" db="EMBL/GenBank/DDBJ databases">
        <title>Plant Genome Project.</title>
        <authorList>
            <person name="Zhang R.-G."/>
        </authorList>
    </citation>
    <scope>NUCLEOTIDE SEQUENCE [LARGE SCALE GENOMIC DNA]</scope>
    <source>
        <tissue evidence="6">Rhizome</tissue>
    </source>
</reference>
<comment type="subcellular location">
    <subcellularLocation>
        <location evidence="1 3">Nucleus</location>
    </subcellularLocation>
</comment>
<evidence type="ECO:0000256" key="2">
    <source>
        <dbReference type="ARBA" id="ARBA00023242"/>
    </source>
</evidence>
<feature type="compositionally biased region" description="Basic and acidic residues" evidence="4">
    <location>
        <begin position="534"/>
        <end position="548"/>
    </location>
</feature>
<dbReference type="PANTHER" id="PTHR47210:SF1">
    <property type="entry name" value="MEDIATOR OF RNA POLYMERASE II TRANSCRIPTION SUBUNIT 26C-RELATED"/>
    <property type="match status" value="1"/>
</dbReference>
<dbReference type="PANTHER" id="PTHR47210">
    <property type="entry name" value="MEDIATOR OF RNA POLYMERASE II TRANSCRIPTION SUBUNIT 26C-RELATED"/>
    <property type="match status" value="1"/>
</dbReference>
<dbReference type="CDD" id="cd00183">
    <property type="entry name" value="TFIIS_I"/>
    <property type="match status" value="1"/>
</dbReference>
<evidence type="ECO:0000259" key="5">
    <source>
        <dbReference type="PROSITE" id="PS51319"/>
    </source>
</evidence>
<feature type="region of interest" description="Disordered" evidence="4">
    <location>
        <begin position="527"/>
        <end position="548"/>
    </location>
</feature>
<dbReference type="InterPro" id="IPR003617">
    <property type="entry name" value="TFIIS/CRSP70_N_sub"/>
</dbReference>
<feature type="compositionally biased region" description="Acidic residues" evidence="4">
    <location>
        <begin position="266"/>
        <end position="280"/>
    </location>
</feature>
<dbReference type="Gene3D" id="1.20.930.10">
    <property type="entry name" value="Conserved domain common to transcription factors TFIIS, elongin A, CRSP70"/>
    <property type="match status" value="1"/>
</dbReference>